<dbReference type="InterPro" id="IPR001870">
    <property type="entry name" value="B30.2/SPRY"/>
</dbReference>
<dbReference type="InterPro" id="IPR027370">
    <property type="entry name" value="Znf-RING_euk"/>
</dbReference>
<dbReference type="Pfam" id="PF13445">
    <property type="entry name" value="zf-RING_UBOX"/>
    <property type="match status" value="1"/>
</dbReference>
<dbReference type="SMART" id="SM00336">
    <property type="entry name" value="BBOX"/>
    <property type="match status" value="1"/>
</dbReference>
<dbReference type="GeneID" id="102375733"/>
<dbReference type="InterPro" id="IPR017907">
    <property type="entry name" value="Znf_RING_CS"/>
</dbReference>
<dbReference type="InterPro" id="IPR001841">
    <property type="entry name" value="Znf_RING"/>
</dbReference>
<evidence type="ECO:0000256" key="3">
    <source>
        <dbReference type="ARBA" id="ARBA00022833"/>
    </source>
</evidence>
<dbReference type="SUPFAM" id="SSF49899">
    <property type="entry name" value="Concanavalin A-like lectins/glucanases"/>
    <property type="match status" value="1"/>
</dbReference>
<keyword evidence="2 4" id="KW-0863">Zinc-finger</keyword>
<dbReference type="PRINTS" id="PR01407">
    <property type="entry name" value="BUTYPHLNCDUF"/>
</dbReference>
<dbReference type="RefSeq" id="XP_025069801.1">
    <property type="nucleotide sequence ID" value="XM_025214016.1"/>
</dbReference>
<dbReference type="GO" id="GO:0008270">
    <property type="term" value="F:zinc ion binding"/>
    <property type="evidence" value="ECO:0007669"/>
    <property type="project" value="UniProtKB-KW"/>
</dbReference>
<dbReference type="Pfam" id="PF00622">
    <property type="entry name" value="SPRY"/>
    <property type="match status" value="1"/>
</dbReference>
<dbReference type="InterPro" id="IPR003877">
    <property type="entry name" value="SPRY_dom"/>
</dbReference>
<dbReference type="InterPro" id="IPR050143">
    <property type="entry name" value="TRIM/RBCC"/>
</dbReference>
<dbReference type="Gene3D" id="2.60.120.920">
    <property type="match status" value="1"/>
</dbReference>
<keyword evidence="5" id="KW-0175">Coiled coil</keyword>
<gene>
    <name evidence="10" type="primary">LOC102375733</name>
</gene>
<keyword evidence="3" id="KW-0862">Zinc</keyword>
<feature type="domain" description="RING-type" evidence="6">
    <location>
        <begin position="16"/>
        <end position="58"/>
    </location>
</feature>
<evidence type="ECO:0000313" key="10">
    <source>
        <dbReference type="RefSeq" id="XP_025069801.1"/>
    </source>
</evidence>
<proteinExistence type="predicted"/>
<dbReference type="PROSITE" id="PS50119">
    <property type="entry name" value="ZF_BBOX"/>
    <property type="match status" value="1"/>
</dbReference>
<dbReference type="InterPro" id="IPR000315">
    <property type="entry name" value="Znf_B-box"/>
</dbReference>
<reference evidence="10" key="1">
    <citation type="submission" date="2025-08" db="UniProtKB">
        <authorList>
            <consortium name="RefSeq"/>
        </authorList>
    </citation>
    <scope>IDENTIFICATION</scope>
</reference>
<keyword evidence="1" id="KW-0479">Metal-binding</keyword>
<dbReference type="InterPro" id="IPR006574">
    <property type="entry name" value="PRY"/>
</dbReference>
<dbReference type="SUPFAM" id="SSF57850">
    <property type="entry name" value="RING/U-box"/>
    <property type="match status" value="1"/>
</dbReference>
<dbReference type="InterPro" id="IPR013083">
    <property type="entry name" value="Znf_RING/FYVE/PHD"/>
</dbReference>
<evidence type="ECO:0000256" key="1">
    <source>
        <dbReference type="ARBA" id="ARBA00022723"/>
    </source>
</evidence>
<dbReference type="PROSITE" id="PS50089">
    <property type="entry name" value="ZF_RING_2"/>
    <property type="match status" value="1"/>
</dbReference>
<dbReference type="CDD" id="cd12888">
    <property type="entry name" value="SPRY_PRY_TRIM7_like"/>
    <property type="match status" value="1"/>
</dbReference>
<dbReference type="Gene3D" id="3.30.160.60">
    <property type="entry name" value="Classic Zinc Finger"/>
    <property type="match status" value="1"/>
</dbReference>
<dbReference type="CDD" id="cd16594">
    <property type="entry name" value="RING-HC_TRIM7-like_C-IV"/>
    <property type="match status" value="1"/>
</dbReference>
<sequence>MAAESCVENLRDEATCSVCLDFFRDPVMIVGCGHNFCRACITQCWERLDRDVTCPECRQTFPQKSLQPNRQLASVVDIARRLRVQKAEGAGGQRVCGEHQEALKLFCQDDEIPICVVCDRSRAHRSHTVVPLEEATEEYKEKLQAHLKTLRKRKEKLLGLKQTGEGKIQESLKQAGAERQKIVSEFQKLHQLLQEQEQLLLAQLGELEKEVAKMQKEKDTKLSEEISHLNELISEMEVKCQQPASEFLQEIRKTLSRCEKGEIPRPVPISPELERRLQDFSQQTHALTETLRKTKDILLSAWEQKSGDLQGSHTKVAVTLAPDTAHPCLVLSADRRSMRWKQARQPLQNNPERFNFAYCVLGHEGFTLGKHCWVVEVRKADCWAVGVAKESVRRKGKFFFSPEEGIWAVQNQFYGQLEALTAPKPTPLFQCQEPNRVRVCLDYAAGRVSFFDADTEDPIFTFPPALFAGETIRPWLWLKPFILFGSGTPALRLCP</sequence>
<dbReference type="InParanoid" id="A0A3Q0HCS0"/>
<dbReference type="Pfam" id="PF00643">
    <property type="entry name" value="zf-B_box"/>
    <property type="match status" value="1"/>
</dbReference>
<dbReference type="PANTHER" id="PTHR24103">
    <property type="entry name" value="E3 UBIQUITIN-PROTEIN LIGASE TRIM"/>
    <property type="match status" value="1"/>
</dbReference>
<evidence type="ECO:0000313" key="9">
    <source>
        <dbReference type="Proteomes" id="UP000189705"/>
    </source>
</evidence>
<feature type="domain" description="B box-type" evidence="7">
    <location>
        <begin position="91"/>
        <end position="132"/>
    </location>
</feature>
<evidence type="ECO:0000256" key="2">
    <source>
        <dbReference type="ARBA" id="ARBA00022771"/>
    </source>
</evidence>
<dbReference type="SMART" id="SM00184">
    <property type="entry name" value="RING"/>
    <property type="match status" value="1"/>
</dbReference>
<feature type="domain" description="B30.2/SPRY" evidence="8">
    <location>
        <begin position="298"/>
        <end position="495"/>
    </location>
</feature>
<name>A0A3Q0HCS0_ALLSI</name>
<feature type="coiled-coil region" evidence="5">
    <location>
        <begin position="190"/>
        <end position="224"/>
    </location>
</feature>
<evidence type="ECO:0000259" key="7">
    <source>
        <dbReference type="PROSITE" id="PS50119"/>
    </source>
</evidence>
<dbReference type="AlphaFoldDB" id="A0A3Q0HCS0"/>
<dbReference type="FunFam" id="2.60.120.920:FF:000004">
    <property type="entry name" value="Butyrophilin subfamily 1 member A1"/>
    <property type="match status" value="1"/>
</dbReference>
<dbReference type="SMART" id="SM00589">
    <property type="entry name" value="PRY"/>
    <property type="match status" value="1"/>
</dbReference>
<accession>A0A3Q0HCS0</accession>
<keyword evidence="9" id="KW-1185">Reference proteome</keyword>
<dbReference type="InterPro" id="IPR003879">
    <property type="entry name" value="Butyrophylin_SPRY"/>
</dbReference>
<evidence type="ECO:0000256" key="5">
    <source>
        <dbReference type="SAM" id="Coils"/>
    </source>
</evidence>
<dbReference type="InterPro" id="IPR043136">
    <property type="entry name" value="B30.2/SPRY_sf"/>
</dbReference>
<evidence type="ECO:0000256" key="4">
    <source>
        <dbReference type="PROSITE-ProRule" id="PRU00024"/>
    </source>
</evidence>
<dbReference type="Proteomes" id="UP000189705">
    <property type="component" value="Unplaced"/>
</dbReference>
<evidence type="ECO:0000259" key="8">
    <source>
        <dbReference type="PROSITE" id="PS50188"/>
    </source>
</evidence>
<dbReference type="InterPro" id="IPR013320">
    <property type="entry name" value="ConA-like_dom_sf"/>
</dbReference>
<dbReference type="SMART" id="SM00449">
    <property type="entry name" value="SPRY"/>
    <property type="match status" value="1"/>
</dbReference>
<dbReference type="PROSITE" id="PS00518">
    <property type="entry name" value="ZF_RING_1"/>
    <property type="match status" value="1"/>
</dbReference>
<dbReference type="Pfam" id="PF13765">
    <property type="entry name" value="PRY"/>
    <property type="match status" value="1"/>
</dbReference>
<feature type="coiled-coil region" evidence="5">
    <location>
        <begin position="133"/>
        <end position="160"/>
    </location>
</feature>
<dbReference type="PROSITE" id="PS50188">
    <property type="entry name" value="B302_SPRY"/>
    <property type="match status" value="1"/>
</dbReference>
<dbReference type="Gene3D" id="3.30.40.10">
    <property type="entry name" value="Zinc/RING finger domain, C3HC4 (zinc finger)"/>
    <property type="match status" value="1"/>
</dbReference>
<dbReference type="SUPFAM" id="SSF57845">
    <property type="entry name" value="B-box zinc-binding domain"/>
    <property type="match status" value="1"/>
</dbReference>
<dbReference type="CDD" id="cd19762">
    <property type="entry name" value="Bbox2_TRIM7-like"/>
    <property type="match status" value="1"/>
</dbReference>
<protein>
    <submittedName>
        <fullName evidence="10">Zinc finger protein RFP-like isoform X1</fullName>
    </submittedName>
</protein>
<evidence type="ECO:0000259" key="6">
    <source>
        <dbReference type="PROSITE" id="PS50089"/>
    </source>
</evidence>
<organism evidence="9 10">
    <name type="scientific">Alligator sinensis</name>
    <name type="common">Chinese alligator</name>
    <dbReference type="NCBI Taxonomy" id="38654"/>
    <lineage>
        <taxon>Eukaryota</taxon>
        <taxon>Metazoa</taxon>
        <taxon>Chordata</taxon>
        <taxon>Craniata</taxon>
        <taxon>Vertebrata</taxon>
        <taxon>Euteleostomi</taxon>
        <taxon>Archelosauria</taxon>
        <taxon>Archosauria</taxon>
        <taxon>Crocodylia</taxon>
        <taxon>Alligatoridae</taxon>
        <taxon>Alligatorinae</taxon>
        <taxon>Alligator</taxon>
    </lineage>
</organism>